<organism evidence="1 2">
    <name type="scientific">Desmophyllum pertusum</name>
    <dbReference type="NCBI Taxonomy" id="174260"/>
    <lineage>
        <taxon>Eukaryota</taxon>
        <taxon>Metazoa</taxon>
        <taxon>Cnidaria</taxon>
        <taxon>Anthozoa</taxon>
        <taxon>Hexacorallia</taxon>
        <taxon>Scleractinia</taxon>
        <taxon>Caryophylliina</taxon>
        <taxon>Caryophylliidae</taxon>
        <taxon>Desmophyllum</taxon>
    </lineage>
</organism>
<dbReference type="EMBL" id="MU827317">
    <property type="protein sequence ID" value="KAJ7357854.1"/>
    <property type="molecule type" value="Genomic_DNA"/>
</dbReference>
<dbReference type="OrthoDB" id="5985639at2759"/>
<keyword evidence="2" id="KW-1185">Reference proteome</keyword>
<name>A0A9W9YM97_9CNID</name>
<reference evidence="1" key="1">
    <citation type="submission" date="2023-01" db="EMBL/GenBank/DDBJ databases">
        <title>Genome assembly of the deep-sea coral Lophelia pertusa.</title>
        <authorList>
            <person name="Herrera S."/>
            <person name="Cordes E."/>
        </authorList>
    </citation>
    <scope>NUCLEOTIDE SEQUENCE</scope>
    <source>
        <strain evidence="1">USNM1676648</strain>
        <tissue evidence="1">Polyp</tissue>
    </source>
</reference>
<comment type="caution">
    <text evidence="1">The sequence shown here is derived from an EMBL/GenBank/DDBJ whole genome shotgun (WGS) entry which is preliminary data.</text>
</comment>
<evidence type="ECO:0000313" key="2">
    <source>
        <dbReference type="Proteomes" id="UP001163046"/>
    </source>
</evidence>
<gene>
    <name evidence="1" type="ORF">OS493_022672</name>
</gene>
<proteinExistence type="predicted"/>
<accession>A0A9W9YM97</accession>
<dbReference type="AlphaFoldDB" id="A0A9W9YM97"/>
<sequence>MMRKAGGLVLAHSITETSFDNLGFNAGRKISEYMDLSELELVRVKVTNTLKRKISTFPKEDQKSRRVSCGRLELVEVPPNTDIDDDVLLTAWV</sequence>
<evidence type="ECO:0000313" key="1">
    <source>
        <dbReference type="EMBL" id="KAJ7357854.1"/>
    </source>
</evidence>
<dbReference type="Proteomes" id="UP001163046">
    <property type="component" value="Unassembled WGS sequence"/>
</dbReference>
<protein>
    <submittedName>
        <fullName evidence="1">Uncharacterized protein</fullName>
    </submittedName>
</protein>